<dbReference type="AlphaFoldDB" id="A0A8J6CEF7"/>
<keyword evidence="2" id="KW-1185">Reference proteome</keyword>
<protein>
    <submittedName>
        <fullName evidence="1">Uncharacterized protein</fullName>
    </submittedName>
</protein>
<dbReference type="EMBL" id="JAHUZN010000013">
    <property type="protein sequence ID" value="KAG8472012.1"/>
    <property type="molecule type" value="Genomic_DNA"/>
</dbReference>
<sequence length="166" mass="17740">MRKLTVPAPLALRFNLETKKSQSSEGNWAFFAPAAASEWSGEWLDFSHNNQLQTVSERERSLLFAKVQFGVVFIMERGARMLLISVMVLLVLASNAEGRRLKEEAYHPQNFLGAFGTSGGLVPTPGGGVGLNLGPSVFCSYPGTGCVRVQPTIPGSTSTIGAGTPP</sequence>
<evidence type="ECO:0000313" key="2">
    <source>
        <dbReference type="Proteomes" id="UP000701853"/>
    </source>
</evidence>
<reference evidence="1 2" key="1">
    <citation type="journal article" date="2021" name="bioRxiv">
        <title>The Gossypium anomalum genome as a resource for cotton improvement and evolutionary analysis of hybrid incompatibility.</title>
        <authorList>
            <person name="Grover C.E."/>
            <person name="Yuan D."/>
            <person name="Arick M.A."/>
            <person name="Miller E.R."/>
            <person name="Hu G."/>
            <person name="Peterson D.G."/>
            <person name="Wendel J.F."/>
            <person name="Udall J.A."/>
        </authorList>
    </citation>
    <scope>NUCLEOTIDE SEQUENCE [LARGE SCALE GENOMIC DNA]</scope>
    <source>
        <strain evidence="1">JFW-Udall</strain>
        <tissue evidence="1">Leaf</tissue>
    </source>
</reference>
<dbReference type="OrthoDB" id="822663at2759"/>
<dbReference type="Proteomes" id="UP000701853">
    <property type="component" value="Chromosome 13"/>
</dbReference>
<proteinExistence type="predicted"/>
<evidence type="ECO:0000313" key="1">
    <source>
        <dbReference type="EMBL" id="KAG8472012.1"/>
    </source>
</evidence>
<gene>
    <name evidence="1" type="ORF">CXB51_036540</name>
</gene>
<organism evidence="1 2">
    <name type="scientific">Gossypium anomalum</name>
    <dbReference type="NCBI Taxonomy" id="47600"/>
    <lineage>
        <taxon>Eukaryota</taxon>
        <taxon>Viridiplantae</taxon>
        <taxon>Streptophyta</taxon>
        <taxon>Embryophyta</taxon>
        <taxon>Tracheophyta</taxon>
        <taxon>Spermatophyta</taxon>
        <taxon>Magnoliopsida</taxon>
        <taxon>eudicotyledons</taxon>
        <taxon>Gunneridae</taxon>
        <taxon>Pentapetalae</taxon>
        <taxon>rosids</taxon>
        <taxon>malvids</taxon>
        <taxon>Malvales</taxon>
        <taxon>Malvaceae</taxon>
        <taxon>Malvoideae</taxon>
        <taxon>Gossypium</taxon>
    </lineage>
</organism>
<comment type="caution">
    <text evidence="1">The sequence shown here is derived from an EMBL/GenBank/DDBJ whole genome shotgun (WGS) entry which is preliminary data.</text>
</comment>
<accession>A0A8J6CEF7</accession>
<name>A0A8J6CEF7_9ROSI</name>